<keyword evidence="1" id="KW-1133">Transmembrane helix</keyword>
<comment type="caution">
    <text evidence="2">The sequence shown here is derived from an EMBL/GenBank/DDBJ whole genome shotgun (WGS) entry which is preliminary data.</text>
</comment>
<dbReference type="EMBL" id="CADEPI010000882">
    <property type="protein sequence ID" value="CAB3388720.1"/>
    <property type="molecule type" value="Genomic_DNA"/>
</dbReference>
<keyword evidence="3" id="KW-1185">Reference proteome</keyword>
<accession>A0A8S1E7K3</accession>
<organism evidence="2 3">
    <name type="scientific">Cloeon dipterum</name>
    <dbReference type="NCBI Taxonomy" id="197152"/>
    <lineage>
        <taxon>Eukaryota</taxon>
        <taxon>Metazoa</taxon>
        <taxon>Ecdysozoa</taxon>
        <taxon>Arthropoda</taxon>
        <taxon>Hexapoda</taxon>
        <taxon>Insecta</taxon>
        <taxon>Pterygota</taxon>
        <taxon>Palaeoptera</taxon>
        <taxon>Ephemeroptera</taxon>
        <taxon>Pisciforma</taxon>
        <taxon>Baetidae</taxon>
        <taxon>Cloeon</taxon>
    </lineage>
</organism>
<protein>
    <submittedName>
        <fullName evidence="2">Uncharacterized protein</fullName>
    </submittedName>
</protein>
<dbReference type="Proteomes" id="UP000494165">
    <property type="component" value="Unassembled WGS sequence"/>
</dbReference>
<feature type="transmembrane region" description="Helical" evidence="1">
    <location>
        <begin position="88"/>
        <end position="109"/>
    </location>
</feature>
<proteinExistence type="predicted"/>
<dbReference type="OrthoDB" id="6363113at2759"/>
<name>A0A8S1E7K3_9INSE</name>
<evidence type="ECO:0000256" key="1">
    <source>
        <dbReference type="SAM" id="Phobius"/>
    </source>
</evidence>
<dbReference type="AlphaFoldDB" id="A0A8S1E7K3"/>
<evidence type="ECO:0000313" key="3">
    <source>
        <dbReference type="Proteomes" id="UP000494165"/>
    </source>
</evidence>
<reference evidence="2 3" key="1">
    <citation type="submission" date="2020-04" db="EMBL/GenBank/DDBJ databases">
        <authorList>
            <person name="Alioto T."/>
            <person name="Alioto T."/>
            <person name="Gomez Garrido J."/>
        </authorList>
    </citation>
    <scope>NUCLEOTIDE SEQUENCE [LARGE SCALE GENOMIC DNA]</scope>
</reference>
<feature type="transmembrane region" description="Helical" evidence="1">
    <location>
        <begin position="133"/>
        <end position="156"/>
    </location>
</feature>
<keyword evidence="1" id="KW-0472">Membrane</keyword>
<gene>
    <name evidence="2" type="ORF">CLODIP_2_CD03047</name>
</gene>
<evidence type="ECO:0000313" key="2">
    <source>
        <dbReference type="EMBL" id="CAB3388720.1"/>
    </source>
</evidence>
<sequence length="362" mass="39257">MFVFPMISSTFVGKSRNAIRHLLICFRPDEGAVPSTGAHDAHSAHRHSTVSKRTRLGLGRRLLSRLRVEKIEGGLMVAGVLVAANCRVALPVFGFLFLLAGAVLTAAAYRGQESDEEATTYVERVEMTENSRVLGPACLVVGGIMLLAGVLLCTLTRRAQRQERQRRVGFHCPIHGDFFPANIKDSDLIADEDEESNWSCWRRRSREDDEEALGPRIRADSVVNPQHAPLCPHSSHTSARSSLCSPWTNNQQHSKEIVVTASPCPTPQPFLVPSGSISSGMVPSARLSPDQTFGSIRSLSVTREVASFPMSRTPSPPPPRAALERCVMAEIASPSVVPSIPPPRPPLPAVRMVSPVLEATAG</sequence>
<keyword evidence="1" id="KW-0812">Transmembrane</keyword>